<feature type="compositionally biased region" description="Pro residues" evidence="1">
    <location>
        <begin position="312"/>
        <end position="321"/>
    </location>
</feature>
<dbReference type="InterPro" id="IPR011043">
    <property type="entry name" value="Gal_Oxase/kelch_b-propeller"/>
</dbReference>
<dbReference type="EMBL" id="KK033644">
    <property type="protein sequence ID" value="EXL65429.1"/>
    <property type="molecule type" value="Genomic_DNA"/>
</dbReference>
<reference evidence="3" key="2">
    <citation type="submission" date="2014-03" db="EMBL/GenBank/DDBJ databases">
        <title>The Genome Annotation of Fusarium oxysporum PHW808.</title>
        <authorList>
            <consortium name="The Broad Institute Genomics Platform"/>
            <person name="Ma L.-J."/>
            <person name="Corby-Kistler H."/>
            <person name="Broz K."/>
            <person name="Gale L.R."/>
            <person name="Jonkers W."/>
            <person name="O'Donnell K."/>
            <person name="Ploetz R."/>
            <person name="Steinberg C."/>
            <person name="Schwartz D.C."/>
            <person name="VanEtten H."/>
            <person name="Zhou S."/>
            <person name="Young S.K."/>
            <person name="Zeng Q."/>
            <person name="Gargeya S."/>
            <person name="Fitzgerald M."/>
            <person name="Abouelleil A."/>
            <person name="Alvarado L."/>
            <person name="Chapman S.B."/>
            <person name="Gainer-Dewar J."/>
            <person name="Goldberg J."/>
            <person name="Griggs A."/>
            <person name="Gujja S."/>
            <person name="Hansen M."/>
            <person name="Howarth C."/>
            <person name="Imamovic A."/>
            <person name="Ireland A."/>
            <person name="Larimer J."/>
            <person name="McCowan C."/>
            <person name="Murphy C."/>
            <person name="Pearson M."/>
            <person name="Poon T.W."/>
            <person name="Priest M."/>
            <person name="Roberts A."/>
            <person name="Saif S."/>
            <person name="Shea T."/>
            <person name="Sykes S."/>
            <person name="Wortman J."/>
            <person name="Nusbaum C."/>
            <person name="Birren B."/>
        </authorList>
    </citation>
    <scope>NUCLEOTIDE SEQUENCE</scope>
    <source>
        <strain evidence="3">54008</strain>
    </source>
</reference>
<name>X0HWA9_FUSOX</name>
<proteinExistence type="predicted"/>
<accession>X0HWA9</accession>
<reference evidence="3" key="1">
    <citation type="submission" date="2011-11" db="EMBL/GenBank/DDBJ databases">
        <title>The Genome Sequence of Fusarium oxysporum PHW808.</title>
        <authorList>
            <consortium name="The Broad Institute Genome Sequencing Platform"/>
            <person name="Ma L.-J."/>
            <person name="Gale L.R."/>
            <person name="Schwartz D.C."/>
            <person name="Zhou S."/>
            <person name="Corby-Kistler H."/>
            <person name="Young S.K."/>
            <person name="Zeng Q."/>
            <person name="Gargeya S."/>
            <person name="Fitzgerald M."/>
            <person name="Haas B."/>
            <person name="Abouelleil A."/>
            <person name="Alvarado L."/>
            <person name="Arachchi H.M."/>
            <person name="Berlin A."/>
            <person name="Brown A."/>
            <person name="Chapman S.B."/>
            <person name="Chen Z."/>
            <person name="Dunbar C."/>
            <person name="Freedman E."/>
            <person name="Gearin G."/>
            <person name="Goldberg J."/>
            <person name="Griggs A."/>
            <person name="Gujja S."/>
            <person name="Heiman D."/>
            <person name="Howarth C."/>
            <person name="Larson L."/>
            <person name="Lui A."/>
            <person name="MacDonald P.J.P."/>
            <person name="Montmayeur A."/>
            <person name="Murphy C."/>
            <person name="Neiman D."/>
            <person name="Pearson M."/>
            <person name="Priest M."/>
            <person name="Roberts A."/>
            <person name="Saif S."/>
            <person name="Shea T."/>
            <person name="Shenoy N."/>
            <person name="Sisk P."/>
            <person name="Stolte C."/>
            <person name="Sykes S."/>
            <person name="Wortman J."/>
            <person name="Nusbaum C."/>
            <person name="Birren B."/>
        </authorList>
    </citation>
    <scope>NUCLEOTIDE SEQUENCE [LARGE SCALE GENOMIC DNA]</scope>
    <source>
        <strain evidence="3">54008</strain>
    </source>
</reference>
<evidence type="ECO:0000256" key="2">
    <source>
        <dbReference type="SAM" id="Phobius"/>
    </source>
</evidence>
<gene>
    <name evidence="3" type="ORF">FOPG_18346</name>
</gene>
<dbReference type="InterPro" id="IPR015915">
    <property type="entry name" value="Kelch-typ_b-propeller"/>
</dbReference>
<keyword evidence="2" id="KW-0812">Transmembrane</keyword>
<feature type="compositionally biased region" description="Polar residues" evidence="1">
    <location>
        <begin position="252"/>
        <end position="264"/>
    </location>
</feature>
<evidence type="ECO:0000313" key="3">
    <source>
        <dbReference type="EMBL" id="EXL65429.1"/>
    </source>
</evidence>
<sequence length="380" mass="41109">MGKLAGPDDTERAEGVLTFIPASDRGMLVYFGGVQDPGHNGTMIPQPMEQIFLYDIISNKWHVQVANGTVPEYRRKFCAGAVWAEDRSSYNIYLNAGLGFGGYGFDDVYILSLPSFTWIKSYPLDRNGTGEYPSHSLSCNIVNEGSQMLTIGGSFPKDNTCDVEEVWGVHNVDLGNQIKQNFKKVWAGYEPTLFGYKVPGFVTSAIGGTKDGGATKVTPDAGFANHDIGTLLGMKATFSSRTRSNDGRTDPATATVNKNPSPKSGLSHGAIVGIAVGVGVVLLAALVGLWLLIRKHKKKPNTQSVATTEPLVPTPYMPPSFSPCHYTQSPESGQRMSARSRDGDEEVPDQNRNWRLSQTNSPPNEMDGQGLRVAELDAAC</sequence>
<feature type="compositionally biased region" description="Polar residues" evidence="1">
    <location>
        <begin position="350"/>
        <end position="363"/>
    </location>
</feature>
<feature type="transmembrane region" description="Helical" evidence="2">
    <location>
        <begin position="270"/>
        <end position="293"/>
    </location>
</feature>
<dbReference type="Proteomes" id="UP000030676">
    <property type="component" value="Unassembled WGS sequence"/>
</dbReference>
<keyword evidence="2" id="KW-1133">Transmembrane helix</keyword>
<feature type="region of interest" description="Disordered" evidence="1">
    <location>
        <begin position="239"/>
        <end position="265"/>
    </location>
</feature>
<organism evidence="3">
    <name type="scientific">Fusarium oxysporum f. sp. conglutinans race 2 54008</name>
    <dbReference type="NCBI Taxonomy" id="1089457"/>
    <lineage>
        <taxon>Eukaryota</taxon>
        <taxon>Fungi</taxon>
        <taxon>Dikarya</taxon>
        <taxon>Ascomycota</taxon>
        <taxon>Pezizomycotina</taxon>
        <taxon>Sordariomycetes</taxon>
        <taxon>Hypocreomycetidae</taxon>
        <taxon>Hypocreales</taxon>
        <taxon>Nectriaceae</taxon>
        <taxon>Fusarium</taxon>
        <taxon>Fusarium oxysporum species complex</taxon>
    </lineage>
</organism>
<feature type="compositionally biased region" description="Polar residues" evidence="1">
    <location>
        <begin position="325"/>
        <end position="337"/>
    </location>
</feature>
<keyword evidence="2" id="KW-0472">Membrane</keyword>
<dbReference type="OrthoDB" id="540004at2759"/>
<evidence type="ECO:0000256" key="1">
    <source>
        <dbReference type="SAM" id="MobiDB-lite"/>
    </source>
</evidence>
<dbReference type="SUPFAM" id="SSF50965">
    <property type="entry name" value="Galactose oxidase, central domain"/>
    <property type="match status" value="1"/>
</dbReference>
<feature type="region of interest" description="Disordered" evidence="1">
    <location>
        <begin position="298"/>
        <end position="370"/>
    </location>
</feature>
<evidence type="ECO:0008006" key="4">
    <source>
        <dbReference type="Google" id="ProtNLM"/>
    </source>
</evidence>
<protein>
    <recommendedName>
        <fullName evidence="4">Kelch repeat-containing protein</fullName>
    </recommendedName>
</protein>
<dbReference type="Gene3D" id="2.120.10.80">
    <property type="entry name" value="Kelch-type beta propeller"/>
    <property type="match status" value="1"/>
</dbReference>
<dbReference type="HOGENOM" id="CLU_727703_0_0_1"/>
<dbReference type="AlphaFoldDB" id="X0HWA9"/>